<dbReference type="NCBIfam" id="TIGR02532">
    <property type="entry name" value="IV_pilin_GFxxxE"/>
    <property type="match status" value="1"/>
</dbReference>
<sequence>MKNLRTQSLPWFAMAGHCLQWFSKQPQTTANHRRQPQTARRARGGYTLIEVLAAAAIVSVSATAMVSLSATLMLQEEMALRISVTRNYQENAVRLWQLGLSTVQVNALMPSLTQNAVLQQAMFAAPTLVESGQTTVNGVVMETLLCTAVVNSSQNPSTKSAGASYTLTAYRPRLVTDLRAPP</sequence>
<accession>A0A7W7Y8E6</accession>
<evidence type="ECO:0000256" key="1">
    <source>
        <dbReference type="SAM" id="Phobius"/>
    </source>
</evidence>
<keyword evidence="1" id="KW-1133">Transmembrane helix</keyword>
<proteinExistence type="predicted"/>
<protein>
    <submittedName>
        <fullName evidence="2">Prepilin-type N-terminal cleavage/methylation domain-containing protein</fullName>
    </submittedName>
</protein>
<feature type="transmembrane region" description="Helical" evidence="1">
    <location>
        <begin position="51"/>
        <end position="74"/>
    </location>
</feature>
<keyword evidence="3" id="KW-1185">Reference proteome</keyword>
<keyword evidence="1" id="KW-0472">Membrane</keyword>
<dbReference type="Pfam" id="PF07963">
    <property type="entry name" value="N_methyl"/>
    <property type="match status" value="1"/>
</dbReference>
<keyword evidence="1" id="KW-0812">Transmembrane</keyword>
<organism evidence="2 3">
    <name type="scientific">Prosthecobacter vanneervenii</name>
    <dbReference type="NCBI Taxonomy" id="48466"/>
    <lineage>
        <taxon>Bacteria</taxon>
        <taxon>Pseudomonadati</taxon>
        <taxon>Verrucomicrobiota</taxon>
        <taxon>Verrucomicrobiia</taxon>
        <taxon>Verrucomicrobiales</taxon>
        <taxon>Verrucomicrobiaceae</taxon>
        <taxon>Prosthecobacter</taxon>
    </lineage>
</organism>
<dbReference type="InterPro" id="IPR012902">
    <property type="entry name" value="N_methyl_site"/>
</dbReference>
<evidence type="ECO:0000313" key="2">
    <source>
        <dbReference type="EMBL" id="MBB5031155.1"/>
    </source>
</evidence>
<dbReference type="AlphaFoldDB" id="A0A7W7Y8E6"/>
<dbReference type="EMBL" id="JACHIG010000001">
    <property type="protein sequence ID" value="MBB5031155.1"/>
    <property type="molecule type" value="Genomic_DNA"/>
</dbReference>
<dbReference type="RefSeq" id="WP_184338094.1">
    <property type="nucleotide sequence ID" value="NZ_JACHIG010000001.1"/>
</dbReference>
<dbReference type="PROSITE" id="PS00409">
    <property type="entry name" value="PROKAR_NTER_METHYL"/>
    <property type="match status" value="1"/>
</dbReference>
<evidence type="ECO:0000313" key="3">
    <source>
        <dbReference type="Proteomes" id="UP000590740"/>
    </source>
</evidence>
<name>A0A7W7Y8E6_9BACT</name>
<dbReference type="Proteomes" id="UP000590740">
    <property type="component" value="Unassembled WGS sequence"/>
</dbReference>
<reference evidence="2 3" key="1">
    <citation type="submission" date="2020-08" db="EMBL/GenBank/DDBJ databases">
        <title>Genomic Encyclopedia of Type Strains, Phase IV (KMG-IV): sequencing the most valuable type-strain genomes for metagenomic binning, comparative biology and taxonomic classification.</title>
        <authorList>
            <person name="Goeker M."/>
        </authorList>
    </citation>
    <scope>NUCLEOTIDE SEQUENCE [LARGE SCALE GENOMIC DNA]</scope>
    <source>
        <strain evidence="2 3">DSM 12252</strain>
    </source>
</reference>
<gene>
    <name evidence="2" type="ORF">HNQ65_000709</name>
</gene>
<comment type="caution">
    <text evidence="2">The sequence shown here is derived from an EMBL/GenBank/DDBJ whole genome shotgun (WGS) entry which is preliminary data.</text>
</comment>